<dbReference type="Pfam" id="PF00561">
    <property type="entry name" value="Abhydrolase_1"/>
    <property type="match status" value="1"/>
</dbReference>
<dbReference type="InterPro" id="IPR050228">
    <property type="entry name" value="Carboxylesterase_BioH"/>
</dbReference>
<gene>
    <name evidence="2" type="ORF">GCM10011391_04070</name>
</gene>
<reference evidence="2" key="2">
    <citation type="submission" date="2020-09" db="EMBL/GenBank/DDBJ databases">
        <authorList>
            <person name="Sun Q."/>
            <person name="Zhou Y."/>
        </authorList>
    </citation>
    <scope>NUCLEOTIDE SEQUENCE</scope>
    <source>
        <strain evidence="2">CGMCC 1.15371</strain>
    </source>
</reference>
<dbReference type="RefSeq" id="WP_188688324.1">
    <property type="nucleotide sequence ID" value="NZ_BMIR01000001.1"/>
</dbReference>
<dbReference type="PRINTS" id="PR00111">
    <property type="entry name" value="ABHYDROLASE"/>
</dbReference>
<dbReference type="SUPFAM" id="SSF53474">
    <property type="entry name" value="alpha/beta-Hydrolases"/>
    <property type="match status" value="1"/>
</dbReference>
<sequence length="262" mass="30569">MANCQLQDGTILYFEHYGEGKVPLIFLHPPLMGHVVFKYQRQLAKDFRVIFYDMRGHGRSICQETEGDPLEVNRLDLLALIDHLRLEKVILVGYSAAGMLAMHFALKYPQRVAALVLSGGFPKVETWSLKQQFNIGIGLMAADRVSFLSRMLAYSHKQQFVDFQELYNYGKMANAMIVQRMYACYRDYDCTEHLYKLANLPTLVLYGQLSRHIRYHHHLFQDYLPRAEIAYINRAFHELPTKKYSIFNQIVEHFLKRCGYCG</sequence>
<keyword evidence="2" id="KW-0378">Hydrolase</keyword>
<organism evidence="2 3">
    <name type="scientific">Pullulanibacillus camelliae</name>
    <dbReference type="NCBI Taxonomy" id="1707096"/>
    <lineage>
        <taxon>Bacteria</taxon>
        <taxon>Bacillati</taxon>
        <taxon>Bacillota</taxon>
        <taxon>Bacilli</taxon>
        <taxon>Bacillales</taxon>
        <taxon>Sporolactobacillaceae</taxon>
        <taxon>Pullulanibacillus</taxon>
    </lineage>
</organism>
<accession>A0A8J2VJU6</accession>
<keyword evidence="3" id="KW-1185">Reference proteome</keyword>
<evidence type="ECO:0000313" key="2">
    <source>
        <dbReference type="EMBL" id="GGE28690.1"/>
    </source>
</evidence>
<reference evidence="2" key="1">
    <citation type="journal article" date="2014" name="Int. J. Syst. Evol. Microbiol.">
        <title>Complete genome sequence of Corynebacterium casei LMG S-19264T (=DSM 44701T), isolated from a smear-ripened cheese.</title>
        <authorList>
            <consortium name="US DOE Joint Genome Institute (JGI-PGF)"/>
            <person name="Walter F."/>
            <person name="Albersmeier A."/>
            <person name="Kalinowski J."/>
            <person name="Ruckert C."/>
        </authorList>
    </citation>
    <scope>NUCLEOTIDE SEQUENCE</scope>
    <source>
        <strain evidence="2">CGMCC 1.15371</strain>
    </source>
</reference>
<evidence type="ECO:0000313" key="3">
    <source>
        <dbReference type="Proteomes" id="UP000628775"/>
    </source>
</evidence>
<protein>
    <submittedName>
        <fullName evidence="2">Hydrolase</fullName>
    </submittedName>
</protein>
<dbReference type="AlphaFoldDB" id="A0A8J2VJU6"/>
<dbReference type="PANTHER" id="PTHR43194:SF2">
    <property type="entry name" value="PEROXISOMAL MEMBRANE PROTEIN LPX1"/>
    <property type="match status" value="1"/>
</dbReference>
<feature type="domain" description="AB hydrolase-1" evidence="1">
    <location>
        <begin position="25"/>
        <end position="130"/>
    </location>
</feature>
<dbReference type="EMBL" id="BMIR01000001">
    <property type="protein sequence ID" value="GGE28690.1"/>
    <property type="molecule type" value="Genomic_DNA"/>
</dbReference>
<dbReference type="InterPro" id="IPR000073">
    <property type="entry name" value="AB_hydrolase_1"/>
</dbReference>
<dbReference type="Proteomes" id="UP000628775">
    <property type="component" value="Unassembled WGS sequence"/>
</dbReference>
<proteinExistence type="predicted"/>
<dbReference type="PANTHER" id="PTHR43194">
    <property type="entry name" value="HYDROLASE ALPHA/BETA FOLD FAMILY"/>
    <property type="match status" value="1"/>
</dbReference>
<dbReference type="InterPro" id="IPR029058">
    <property type="entry name" value="AB_hydrolase_fold"/>
</dbReference>
<name>A0A8J2VJU6_9BACL</name>
<evidence type="ECO:0000259" key="1">
    <source>
        <dbReference type="Pfam" id="PF00561"/>
    </source>
</evidence>
<comment type="caution">
    <text evidence="2">The sequence shown here is derived from an EMBL/GenBank/DDBJ whole genome shotgun (WGS) entry which is preliminary data.</text>
</comment>
<dbReference type="GO" id="GO:0016787">
    <property type="term" value="F:hydrolase activity"/>
    <property type="evidence" value="ECO:0007669"/>
    <property type="project" value="UniProtKB-KW"/>
</dbReference>
<dbReference type="Gene3D" id="3.40.50.1820">
    <property type="entry name" value="alpha/beta hydrolase"/>
    <property type="match status" value="1"/>
</dbReference>